<dbReference type="GO" id="GO:0005085">
    <property type="term" value="F:guanyl-nucleotide exchange factor activity"/>
    <property type="evidence" value="ECO:0007669"/>
    <property type="project" value="InterPro"/>
</dbReference>
<dbReference type="EMBL" id="JXCE01000874">
    <property type="protein sequence ID" value="KPA35834.1"/>
    <property type="molecule type" value="Genomic_DNA"/>
</dbReference>
<feature type="domain" description="DH" evidence="4">
    <location>
        <begin position="551"/>
        <end position="767"/>
    </location>
</feature>
<keyword evidence="6" id="KW-1185">Reference proteome</keyword>
<dbReference type="GO" id="GO:0035556">
    <property type="term" value="P:intracellular signal transduction"/>
    <property type="evidence" value="ECO:0007669"/>
    <property type="project" value="InterPro"/>
</dbReference>
<dbReference type="InterPro" id="IPR019826">
    <property type="entry name" value="Carboxylesterase_B_AS"/>
</dbReference>
<evidence type="ECO:0000313" key="6">
    <source>
        <dbReference type="Proteomes" id="UP000037904"/>
    </source>
</evidence>
<sequence length="874" mass="97518">MYLANWTSVFALWATAAAATAGPKCNNPSRYMTIDTSNGPVTGHLADNSPCVVEYLGVPYAKPPVDELRFAPPMRITSYSKKPFKAAKFGYDCPLSPSKKVDYPDITPQAQRIVSYFASAAGTPQSEDCLTLNIWSKATSNSARANKPVLVFFYGGRFAIGNTNSPFYNGKYFADAEDIVVITVNYRTNIFGFPGAPDGKQNLGLRDQRAAVEWIRDNIWRFGGNPSKITIAGQSSGGVAVDYWTYAYRKDPIVNGIIAPSGNAFSFPVNAASVQEKNWNSAVSAVGCGTARDVMACMRKADWQDIKNATAAIRPASSSSVLRSIPPFYPKPDGEIVFSDYVSLTKAGSFAKVPVLFSHNNNEDGYYRIPAYGNGVTPTDAQVKLFLLESFTCPVSHQAKARKDHQVSSWAYRYMADWDNTRLFPTSGAYHGVDLHMIFGASGDVSGIAPSASQKQLTKMMQHAWFSFSDNPVSGLTQLGWPKFDPNRKTLIELGYRMSNTLEKISPKLTPVYLPTITVSGVELPTNSMDCGSETKDTTKAQPHDNLRLIRRQNVIQELIDTEMAFLRDMRILLLVYKGTADACPALDPLTIQIIFRNISYIVSAHTAFQSQLKKSVASSCYPRQNEAPILQNRSTTALDHRIYMQVSEADDQATRVGRAFKFHIGNMAIVLEEFLKNHDQVTERLAVIRQDPMILYWLEQCKDVTQHLTYAWDLDSLLIKPVQRVTRYPLLISELLRHTPPDHPDRKNLQEAKDLLNILLFEINTKTVTARVPQTQAVAKTRGFETTPKIAKASKKSKTKCSGMQTLRKSMTKIRGWSHRVGRGGDKPYINYHRNFSSMLDNISGNSTMSDSKFFIRQQWSQSVPDLFRISRI</sequence>
<accession>A0A0N0DAU1</accession>
<dbReference type="AlphaFoldDB" id="A0A0N0DAU1"/>
<proteinExistence type="inferred from homology"/>
<feature type="chain" id="PRO_5007255822" evidence="3">
    <location>
        <begin position="22"/>
        <end position="874"/>
    </location>
</feature>
<comment type="caution">
    <text evidence="5">The sequence shown here is derived from an EMBL/GenBank/DDBJ whole genome shotgun (WGS) entry which is preliminary data.</text>
</comment>
<dbReference type="InterPro" id="IPR000219">
    <property type="entry name" value="DH_dom"/>
</dbReference>
<reference evidence="5 6" key="1">
    <citation type="submission" date="2015-04" db="EMBL/GenBank/DDBJ databases">
        <title>The draft genome sequence of Fusarium langsethiae, a T-2/HT-2 mycotoxin producer.</title>
        <authorList>
            <person name="Lysoe E."/>
            <person name="Divon H.H."/>
            <person name="Terzi V."/>
            <person name="Orru L."/>
            <person name="Lamontanara A."/>
            <person name="Kolseth A.-K."/>
            <person name="Frandsen R.J."/>
            <person name="Nielsen K."/>
            <person name="Thrane U."/>
        </authorList>
    </citation>
    <scope>NUCLEOTIDE SEQUENCE [LARGE SCALE GENOMIC DNA]</scope>
    <source>
        <strain evidence="5 6">Fl201059</strain>
    </source>
</reference>
<dbReference type="SUPFAM" id="SSF53474">
    <property type="entry name" value="alpha/beta-Hydrolases"/>
    <property type="match status" value="1"/>
</dbReference>
<comment type="similarity">
    <text evidence="1">Belongs to the type-B carboxylesterase/lipase family.</text>
</comment>
<dbReference type="Gene3D" id="3.40.50.1820">
    <property type="entry name" value="alpha/beta hydrolase"/>
    <property type="match status" value="2"/>
</dbReference>
<keyword evidence="2" id="KW-0378">Hydrolase</keyword>
<feature type="signal peptide" evidence="3">
    <location>
        <begin position="1"/>
        <end position="21"/>
    </location>
</feature>
<keyword evidence="3" id="KW-0732">Signal</keyword>
<dbReference type="InterPro" id="IPR002018">
    <property type="entry name" value="CarbesteraseB"/>
</dbReference>
<dbReference type="Gene3D" id="1.20.900.10">
    <property type="entry name" value="Dbl homology (DH) domain"/>
    <property type="match status" value="1"/>
</dbReference>
<evidence type="ECO:0000256" key="3">
    <source>
        <dbReference type="SAM" id="SignalP"/>
    </source>
</evidence>
<dbReference type="PROSITE" id="PS00122">
    <property type="entry name" value="CARBOXYLESTERASE_B_1"/>
    <property type="match status" value="1"/>
</dbReference>
<organism evidence="5 6">
    <name type="scientific">Fusarium langsethiae</name>
    <dbReference type="NCBI Taxonomy" id="179993"/>
    <lineage>
        <taxon>Eukaryota</taxon>
        <taxon>Fungi</taxon>
        <taxon>Dikarya</taxon>
        <taxon>Ascomycota</taxon>
        <taxon>Pezizomycotina</taxon>
        <taxon>Sordariomycetes</taxon>
        <taxon>Hypocreomycetidae</taxon>
        <taxon>Hypocreales</taxon>
        <taxon>Nectriaceae</taxon>
        <taxon>Fusarium</taxon>
    </lineage>
</organism>
<dbReference type="CDD" id="cd00160">
    <property type="entry name" value="RhoGEF"/>
    <property type="match status" value="1"/>
</dbReference>
<dbReference type="Pfam" id="PF00621">
    <property type="entry name" value="RhoGEF"/>
    <property type="match status" value="1"/>
</dbReference>
<dbReference type="PROSITE" id="PS50010">
    <property type="entry name" value="DH_2"/>
    <property type="match status" value="1"/>
</dbReference>
<dbReference type="SUPFAM" id="SSF48065">
    <property type="entry name" value="DBL homology domain (DH-domain)"/>
    <property type="match status" value="1"/>
</dbReference>
<dbReference type="GO" id="GO:0052689">
    <property type="term" value="F:carboxylic ester hydrolase activity"/>
    <property type="evidence" value="ECO:0007669"/>
    <property type="project" value="TreeGrafter"/>
</dbReference>
<dbReference type="PROSITE" id="PS00741">
    <property type="entry name" value="DH_1"/>
    <property type="match status" value="1"/>
</dbReference>
<dbReference type="Proteomes" id="UP000037904">
    <property type="component" value="Unassembled WGS sequence"/>
</dbReference>
<evidence type="ECO:0000259" key="4">
    <source>
        <dbReference type="PROSITE" id="PS50010"/>
    </source>
</evidence>
<dbReference type="InterPro" id="IPR050654">
    <property type="entry name" value="AChE-related_enzymes"/>
</dbReference>
<dbReference type="InterPro" id="IPR001331">
    <property type="entry name" value="GDS_CDC24_CS"/>
</dbReference>
<dbReference type="PANTHER" id="PTHR43918">
    <property type="entry name" value="ACETYLCHOLINESTERASE"/>
    <property type="match status" value="1"/>
</dbReference>
<dbReference type="InterPro" id="IPR029058">
    <property type="entry name" value="AB_hydrolase_fold"/>
</dbReference>
<evidence type="ECO:0000256" key="2">
    <source>
        <dbReference type="ARBA" id="ARBA00022801"/>
    </source>
</evidence>
<gene>
    <name evidence="5" type="ORF">FLAG1_11443</name>
</gene>
<evidence type="ECO:0000256" key="1">
    <source>
        <dbReference type="ARBA" id="ARBA00005964"/>
    </source>
</evidence>
<protein>
    <submittedName>
        <fullName evidence="5">Para-nitrobenzyl esterase</fullName>
    </submittedName>
</protein>
<dbReference type="InterPro" id="IPR035899">
    <property type="entry name" value="DBL_dom_sf"/>
</dbReference>
<dbReference type="PANTHER" id="PTHR43918:SF4">
    <property type="entry name" value="CARBOXYLIC ESTER HYDROLASE"/>
    <property type="match status" value="1"/>
</dbReference>
<dbReference type="Pfam" id="PF00135">
    <property type="entry name" value="COesterase"/>
    <property type="match status" value="2"/>
</dbReference>
<dbReference type="SMART" id="SM00325">
    <property type="entry name" value="RhoGEF"/>
    <property type="match status" value="1"/>
</dbReference>
<name>A0A0N0DAU1_FUSLA</name>
<evidence type="ECO:0000313" key="5">
    <source>
        <dbReference type="EMBL" id="KPA35834.1"/>
    </source>
</evidence>
<dbReference type="ESTHER" id="9hypo-a0a0n0dau1">
    <property type="family name" value="Fungal_carboxylesterase_lipase"/>
</dbReference>